<dbReference type="EMBL" id="FOMX01000013">
    <property type="protein sequence ID" value="SFE41621.1"/>
    <property type="molecule type" value="Genomic_DNA"/>
</dbReference>
<organism evidence="2 3">
    <name type="scientific">Nannocystis exedens</name>
    <dbReference type="NCBI Taxonomy" id="54"/>
    <lineage>
        <taxon>Bacteria</taxon>
        <taxon>Pseudomonadati</taxon>
        <taxon>Myxococcota</taxon>
        <taxon>Polyangia</taxon>
        <taxon>Nannocystales</taxon>
        <taxon>Nannocystaceae</taxon>
        <taxon>Nannocystis</taxon>
    </lineage>
</organism>
<dbReference type="AlphaFoldDB" id="A0A1I2ACC6"/>
<dbReference type="Proteomes" id="UP000199400">
    <property type="component" value="Unassembled WGS sequence"/>
</dbReference>
<name>A0A1I2ACC6_9BACT</name>
<evidence type="ECO:0000313" key="3">
    <source>
        <dbReference type="Proteomes" id="UP000199400"/>
    </source>
</evidence>
<dbReference type="PROSITE" id="PS51257">
    <property type="entry name" value="PROKAR_LIPOPROTEIN"/>
    <property type="match status" value="1"/>
</dbReference>
<feature type="region of interest" description="Disordered" evidence="1">
    <location>
        <begin position="26"/>
        <end position="85"/>
    </location>
</feature>
<dbReference type="RefSeq" id="WP_096327958.1">
    <property type="nucleotide sequence ID" value="NZ_FOMX01000013.1"/>
</dbReference>
<sequence length="387" mass="39917">MARSMSHPVHLWFAWTLVVACTDNDGQGGQHTDGAPPHQNPTSVSLPPGIFTEGEEGSASSGAGDKLDLPGAGGDSSSGDDGLGPRGCDKVDFLFVIDNSNSMADEQSSLIASFPGFIAAIEDTLEADDYHIMAISTDDGDPGNGDQDCDFQKCICAPAPTCCQDVCDTIFKGTTCNGAPCDQVSIDACEFQYGSGRVFDQYGTACPIADGRRYMLQSQPDLVSTFACTAGIGAFGSGDERPIQAALAALGDVQNGPGGCNEGFLRDDAVLVLVIITDEEDDNVDVGEGSPGEPAGWYEAVVAAKHGVPDAAVVLGLVGDSNLPGGLCPPVWDPDEDGGEAAPRLQSFVEMFSGGVIGSVCSADYTPFFLEAVSVIDTACDTFVPVG</sequence>
<gene>
    <name evidence="2" type="ORF">SAMN02745121_04189</name>
</gene>
<protein>
    <recommendedName>
        <fullName evidence="4">VWFA domain-containing protein</fullName>
    </recommendedName>
</protein>
<reference evidence="3" key="1">
    <citation type="submission" date="2016-10" db="EMBL/GenBank/DDBJ databases">
        <authorList>
            <person name="Varghese N."/>
            <person name="Submissions S."/>
        </authorList>
    </citation>
    <scope>NUCLEOTIDE SEQUENCE [LARGE SCALE GENOMIC DNA]</scope>
    <source>
        <strain evidence="3">ATCC 25963</strain>
    </source>
</reference>
<proteinExistence type="predicted"/>
<dbReference type="STRING" id="54.SAMN02745121_04189"/>
<dbReference type="OrthoDB" id="5479759at2"/>
<evidence type="ECO:0000256" key="1">
    <source>
        <dbReference type="SAM" id="MobiDB-lite"/>
    </source>
</evidence>
<evidence type="ECO:0000313" key="2">
    <source>
        <dbReference type="EMBL" id="SFE41621.1"/>
    </source>
</evidence>
<keyword evidence="3" id="KW-1185">Reference proteome</keyword>
<feature type="compositionally biased region" description="Gly residues" evidence="1">
    <location>
        <begin position="71"/>
        <end position="85"/>
    </location>
</feature>
<evidence type="ECO:0008006" key="4">
    <source>
        <dbReference type="Google" id="ProtNLM"/>
    </source>
</evidence>
<accession>A0A1I2ACC6</accession>